<sequence>MKPAEIAVYYFPNYHRDVRNETVHGPDWTEWELVRRAEPRFPGHRQPNLPAWGETDEADPRVMAQKIDAAADHGIDTFIFDWYWYNDGPFLQRGLDEGFLSAPNNDRLKFALMWANHDWLDIHPLKRSERPFEDAKVLYPGAVTPETFENVIDHCIKNYFRHPSYWRLDGCPYFSFYELTKLMEGFGSLEETRQLLDLFRAKVQAAGFNGLHLNAVVWDNPILPGETAPADAKAVVDALGFDSVTSYVWIHHYPSKKFPQVEYNTIRDAYFRYWDKADCEFDQPYYPNITMGWDSSPRTVQSDVFDERGYPFMYTIANNTPVNFQHALQMAKERVENSGVPHPFITVNAWNEWTEGSYLEPDLENGMGYLEAIRNVMRSVVAGDC</sequence>
<dbReference type="Pfam" id="PF14307">
    <property type="entry name" value="Glyco_tran_WbsX"/>
    <property type="match status" value="1"/>
</dbReference>
<dbReference type="KEGG" id="taer:GT409_04245"/>
<evidence type="ECO:0000313" key="1">
    <source>
        <dbReference type="EMBL" id="QHI68688.1"/>
    </source>
</evidence>
<evidence type="ECO:0000313" key="2">
    <source>
        <dbReference type="Proteomes" id="UP000464954"/>
    </source>
</evidence>
<name>A0A6P1M9D1_9BACT</name>
<reference evidence="1 2" key="1">
    <citation type="submission" date="2020-01" db="EMBL/GenBank/DDBJ databases">
        <title>Ponticoccus aerotolerans gen. nov., sp. nov., an anaerobic bacterium and proposal of Ponticoccusceae fam. nov., Ponticoccusles ord. nov. and Ponticoccuse classis nov. in the phylum Kiritimatiellaeota.</title>
        <authorList>
            <person name="Zhou L.Y."/>
            <person name="Du Z.J."/>
        </authorList>
    </citation>
    <scope>NUCLEOTIDE SEQUENCE [LARGE SCALE GENOMIC DNA]</scope>
    <source>
        <strain evidence="1 2">S-5007</strain>
    </source>
</reference>
<dbReference type="AlphaFoldDB" id="A0A6P1M9D1"/>
<dbReference type="Proteomes" id="UP000464954">
    <property type="component" value="Chromosome"/>
</dbReference>
<dbReference type="RefSeq" id="WP_160627255.1">
    <property type="nucleotide sequence ID" value="NZ_CP047593.1"/>
</dbReference>
<dbReference type="InterPro" id="IPR032719">
    <property type="entry name" value="WbsX"/>
</dbReference>
<gene>
    <name evidence="1" type="ORF">GT409_04245</name>
</gene>
<protein>
    <recommendedName>
        <fullName evidence="3">Glycosyltransferase WbsX</fullName>
    </recommendedName>
</protein>
<accession>A0A6P1M9D1</accession>
<proteinExistence type="predicted"/>
<organism evidence="1 2">
    <name type="scientific">Tichowtungia aerotolerans</name>
    <dbReference type="NCBI Taxonomy" id="2697043"/>
    <lineage>
        <taxon>Bacteria</taxon>
        <taxon>Pseudomonadati</taxon>
        <taxon>Kiritimatiellota</taxon>
        <taxon>Tichowtungiia</taxon>
        <taxon>Tichowtungiales</taxon>
        <taxon>Tichowtungiaceae</taxon>
        <taxon>Tichowtungia</taxon>
    </lineage>
</organism>
<keyword evidence="2" id="KW-1185">Reference proteome</keyword>
<dbReference type="Gene3D" id="3.20.20.80">
    <property type="entry name" value="Glycosidases"/>
    <property type="match status" value="1"/>
</dbReference>
<dbReference type="EMBL" id="CP047593">
    <property type="protein sequence ID" value="QHI68688.1"/>
    <property type="molecule type" value="Genomic_DNA"/>
</dbReference>
<dbReference type="PANTHER" id="PTHR41244:SF1">
    <property type="entry name" value="GLYCOSYLTRANSFERASE"/>
    <property type="match status" value="1"/>
</dbReference>
<dbReference type="PANTHER" id="PTHR41244">
    <property type="entry name" value="RHAMNAN SYNTHESIS F"/>
    <property type="match status" value="1"/>
</dbReference>
<evidence type="ECO:0008006" key="3">
    <source>
        <dbReference type="Google" id="ProtNLM"/>
    </source>
</evidence>
<dbReference type="CDD" id="cd11579">
    <property type="entry name" value="Glyco_tran_WbsX"/>
    <property type="match status" value="1"/>
</dbReference>